<dbReference type="AlphaFoldDB" id="A0A2H5QG10"/>
<accession>A0A2H5QG10</accession>
<comment type="caution">
    <text evidence="1">The sequence shown here is derived from an EMBL/GenBank/DDBJ whole genome shotgun (WGS) entry which is preliminary data.</text>
</comment>
<proteinExistence type="predicted"/>
<sequence>MGVLVGKDGFYGNGFRMLLLFASQKKMPVVHCECIICYGLLNDEEVKPPIISGWKVSIVRLAHESINAEANKEKQNH</sequence>
<dbReference type="EMBL" id="BDQV01000358">
    <property type="protein sequence ID" value="GAY63569.1"/>
    <property type="molecule type" value="Genomic_DNA"/>
</dbReference>
<organism evidence="1 2">
    <name type="scientific">Citrus unshiu</name>
    <name type="common">Satsuma mandarin</name>
    <name type="synonym">Citrus nobilis var. unshiu</name>
    <dbReference type="NCBI Taxonomy" id="55188"/>
    <lineage>
        <taxon>Eukaryota</taxon>
        <taxon>Viridiplantae</taxon>
        <taxon>Streptophyta</taxon>
        <taxon>Embryophyta</taxon>
        <taxon>Tracheophyta</taxon>
        <taxon>Spermatophyta</taxon>
        <taxon>Magnoliopsida</taxon>
        <taxon>eudicotyledons</taxon>
        <taxon>Gunneridae</taxon>
        <taxon>Pentapetalae</taxon>
        <taxon>rosids</taxon>
        <taxon>malvids</taxon>
        <taxon>Sapindales</taxon>
        <taxon>Rutaceae</taxon>
        <taxon>Aurantioideae</taxon>
        <taxon>Citrus</taxon>
    </lineage>
</organism>
<protein>
    <submittedName>
        <fullName evidence="1">Uncharacterized protein</fullName>
    </submittedName>
</protein>
<reference evidence="1 2" key="1">
    <citation type="journal article" date="2017" name="Front. Genet.">
        <title>Draft sequencing of the heterozygous diploid genome of Satsuma (Citrus unshiu Marc.) using a hybrid assembly approach.</title>
        <authorList>
            <person name="Shimizu T."/>
            <person name="Tanizawa Y."/>
            <person name="Mochizuki T."/>
            <person name="Nagasaki H."/>
            <person name="Yoshioka T."/>
            <person name="Toyoda A."/>
            <person name="Fujiyama A."/>
            <person name="Kaminuma E."/>
            <person name="Nakamura Y."/>
        </authorList>
    </citation>
    <scope>NUCLEOTIDE SEQUENCE [LARGE SCALE GENOMIC DNA]</scope>
    <source>
        <strain evidence="2">cv. Miyagawa wase</strain>
    </source>
</reference>
<evidence type="ECO:0000313" key="2">
    <source>
        <dbReference type="Proteomes" id="UP000236630"/>
    </source>
</evidence>
<dbReference type="Proteomes" id="UP000236630">
    <property type="component" value="Unassembled WGS sequence"/>
</dbReference>
<gene>
    <name evidence="1" type="ORF">CUMW_226640</name>
</gene>
<keyword evidence="2" id="KW-1185">Reference proteome</keyword>
<name>A0A2H5QG10_CITUN</name>
<evidence type="ECO:0000313" key="1">
    <source>
        <dbReference type="EMBL" id="GAY63569.1"/>
    </source>
</evidence>